<dbReference type="Gene3D" id="3.40.1180.10">
    <property type="entry name" value="Decaprenyl diphosphate synthase-like"/>
    <property type="match status" value="1"/>
</dbReference>
<dbReference type="EMBL" id="PFEK01000020">
    <property type="protein sequence ID" value="PJE67675.1"/>
    <property type="molecule type" value="Genomic_DNA"/>
</dbReference>
<dbReference type="PANTHER" id="PTHR10291">
    <property type="entry name" value="DEHYDRODOLICHYL DIPHOSPHATE SYNTHASE FAMILY MEMBER"/>
    <property type="match status" value="1"/>
</dbReference>
<dbReference type="AlphaFoldDB" id="A0A2M8L419"/>
<keyword evidence="1" id="KW-0808">Transferase</keyword>
<evidence type="ECO:0000313" key="3">
    <source>
        <dbReference type="Proteomes" id="UP000231474"/>
    </source>
</evidence>
<dbReference type="Proteomes" id="UP000231474">
    <property type="component" value="Unassembled WGS sequence"/>
</dbReference>
<organism evidence="2 3">
    <name type="scientific">Candidatus Shapirobacteria bacterium CG10_big_fil_rev_8_21_14_0_10_40_9</name>
    <dbReference type="NCBI Taxonomy" id="1974888"/>
    <lineage>
        <taxon>Bacteria</taxon>
        <taxon>Candidatus Shapironibacteriota</taxon>
    </lineage>
</organism>
<evidence type="ECO:0000256" key="1">
    <source>
        <dbReference type="ARBA" id="ARBA00022679"/>
    </source>
</evidence>
<sequence>MREADFHSLEQPKSVEEWIARIETVWKNIPEFKVDPGKLKHLAIICDGNRRAAKERGFHPWYGHQAGVEVIKGIARAAREWGVHALTFWTWSTENWERESEQIEFIMGLAAKGLNDKRIIEELVKNQVRFTHIGRKDRLPLGVRKALEDLELKTVDLDVYRV</sequence>
<reference evidence="3" key="1">
    <citation type="submission" date="2017-09" db="EMBL/GenBank/DDBJ databases">
        <title>Depth-based differentiation of microbial function through sediment-hosted aquifers and enrichment of novel symbionts in the deep terrestrial subsurface.</title>
        <authorList>
            <person name="Probst A.J."/>
            <person name="Ladd B."/>
            <person name="Jarett J.K."/>
            <person name="Geller-Mcgrath D.E."/>
            <person name="Sieber C.M.K."/>
            <person name="Emerson J.B."/>
            <person name="Anantharaman K."/>
            <person name="Thomas B.C."/>
            <person name="Malmstrom R."/>
            <person name="Stieglmeier M."/>
            <person name="Klingl A."/>
            <person name="Woyke T."/>
            <person name="Ryan C.M."/>
            <person name="Banfield J.F."/>
        </authorList>
    </citation>
    <scope>NUCLEOTIDE SEQUENCE [LARGE SCALE GENOMIC DNA]</scope>
</reference>
<dbReference type="PANTHER" id="PTHR10291:SF0">
    <property type="entry name" value="DEHYDRODOLICHYL DIPHOSPHATE SYNTHASE 2"/>
    <property type="match status" value="1"/>
</dbReference>
<accession>A0A2M8L419</accession>
<name>A0A2M8L419_9BACT</name>
<dbReference type="SUPFAM" id="SSF64005">
    <property type="entry name" value="Undecaprenyl diphosphate synthase"/>
    <property type="match status" value="1"/>
</dbReference>
<dbReference type="GO" id="GO:0045547">
    <property type="term" value="F:ditrans,polycis-polyprenyl diphosphate synthase [(2E,6E)-farnesyl diphosphate specific] activity"/>
    <property type="evidence" value="ECO:0007669"/>
    <property type="project" value="TreeGrafter"/>
</dbReference>
<dbReference type="InterPro" id="IPR036424">
    <property type="entry name" value="UPP_synth-like_sf"/>
</dbReference>
<dbReference type="InterPro" id="IPR001441">
    <property type="entry name" value="UPP_synth-like"/>
</dbReference>
<evidence type="ECO:0000313" key="2">
    <source>
        <dbReference type="EMBL" id="PJE67675.1"/>
    </source>
</evidence>
<comment type="caution">
    <text evidence="2">The sequence shown here is derived from an EMBL/GenBank/DDBJ whole genome shotgun (WGS) entry which is preliminary data.</text>
</comment>
<dbReference type="GO" id="GO:0016094">
    <property type="term" value="P:polyprenol biosynthetic process"/>
    <property type="evidence" value="ECO:0007669"/>
    <property type="project" value="TreeGrafter"/>
</dbReference>
<evidence type="ECO:0008006" key="4">
    <source>
        <dbReference type="Google" id="ProtNLM"/>
    </source>
</evidence>
<dbReference type="Pfam" id="PF01255">
    <property type="entry name" value="Prenyltransf"/>
    <property type="match status" value="1"/>
</dbReference>
<proteinExistence type="predicted"/>
<protein>
    <recommendedName>
        <fullName evidence="4">Di-trans,poly-cis-decaprenylcistransferase</fullName>
    </recommendedName>
</protein>
<gene>
    <name evidence="2" type="ORF">COU95_01035</name>
</gene>
<feature type="non-terminal residue" evidence="2">
    <location>
        <position position="162"/>
    </location>
</feature>